<dbReference type="CDD" id="cd03789">
    <property type="entry name" value="GT9_LPS_heptosyltransferase"/>
    <property type="match status" value="1"/>
</dbReference>
<proteinExistence type="predicted"/>
<keyword evidence="4" id="KW-1185">Reference proteome</keyword>
<evidence type="ECO:0000256" key="2">
    <source>
        <dbReference type="ARBA" id="ARBA00022679"/>
    </source>
</evidence>
<dbReference type="Pfam" id="PF01075">
    <property type="entry name" value="Glyco_transf_9"/>
    <property type="match status" value="1"/>
</dbReference>
<dbReference type="PANTHER" id="PTHR30160:SF21">
    <property type="entry name" value="LIPOPOLYSACCHARIDE CORE HEPTOSYLTRANSFERASE OPSX"/>
    <property type="match status" value="1"/>
</dbReference>
<reference evidence="3 4" key="1">
    <citation type="submission" date="2018-11" db="EMBL/GenBank/DDBJ databases">
        <title>Genomic Encyclopedia of Type Strains, Phase IV (KMG-IV): sequencing the most valuable type-strain genomes for metagenomic binning, comparative biology and taxonomic classification.</title>
        <authorList>
            <person name="Goeker M."/>
        </authorList>
    </citation>
    <scope>NUCLEOTIDE SEQUENCE [LARGE SCALE GENOMIC DNA]</scope>
    <source>
        <strain evidence="3 4">DSM 100275</strain>
    </source>
</reference>
<keyword evidence="2 3" id="KW-0808">Transferase</keyword>
<dbReference type="AlphaFoldDB" id="A0A3N1Y7E8"/>
<dbReference type="GO" id="GO:0009244">
    <property type="term" value="P:lipopolysaccharide core region biosynthetic process"/>
    <property type="evidence" value="ECO:0007669"/>
    <property type="project" value="TreeGrafter"/>
</dbReference>
<comment type="caution">
    <text evidence="3">The sequence shown here is derived from an EMBL/GenBank/DDBJ whole genome shotgun (WGS) entry which is preliminary data.</text>
</comment>
<dbReference type="Gene3D" id="3.40.50.2000">
    <property type="entry name" value="Glycogen Phosphorylase B"/>
    <property type="match status" value="2"/>
</dbReference>
<dbReference type="EMBL" id="RJVI01000001">
    <property type="protein sequence ID" value="ROR34749.1"/>
    <property type="molecule type" value="Genomic_DNA"/>
</dbReference>
<sequence length="354" mass="38556">MSRTALPLAAPPRALCVLRLSALGDVCHTLAVVRTLQRHWPGTRITWIIGRTEAGLVGDIPEIEFVVVDKAAGPLAAARALARTLRGRRFDVLLHMQAALRASLLARVVQAPVRLGFDRPRAKDLQWLFTNARIEGPHREHVLDGLFRFAEALGVRGRDLRWDIPIPPAARERARRATAGLGPYLVISPCSRWAYRNWLPERYAAVARHALRRGLGVVITGGASAAERAHAAAILEGTGGRAVDLTGRTDLKTLLALLEGAVAVVSPDSGPAHFGTAVGTPVLGLYAATNPDRARPYLSARWTVNRYPEAVRRLLGKDPERVRWGTRVRDPRAMALIPVEAVCERLDALLGARA</sequence>
<organism evidence="3 4">
    <name type="scientific">Inmirania thermothiophila</name>
    <dbReference type="NCBI Taxonomy" id="1750597"/>
    <lineage>
        <taxon>Bacteria</taxon>
        <taxon>Pseudomonadati</taxon>
        <taxon>Pseudomonadota</taxon>
        <taxon>Gammaproteobacteria</taxon>
        <taxon>Chromatiales</taxon>
        <taxon>Ectothiorhodospiraceae</taxon>
        <taxon>Inmirania</taxon>
    </lineage>
</organism>
<dbReference type="Proteomes" id="UP000276634">
    <property type="component" value="Unassembled WGS sequence"/>
</dbReference>
<dbReference type="SUPFAM" id="SSF53756">
    <property type="entry name" value="UDP-Glycosyltransferase/glycogen phosphorylase"/>
    <property type="match status" value="1"/>
</dbReference>
<dbReference type="GO" id="GO:0008713">
    <property type="term" value="F:ADP-heptose-lipopolysaccharide heptosyltransferase activity"/>
    <property type="evidence" value="ECO:0007669"/>
    <property type="project" value="TreeGrafter"/>
</dbReference>
<dbReference type="RefSeq" id="WP_123400177.1">
    <property type="nucleotide sequence ID" value="NZ_RJVI01000001.1"/>
</dbReference>
<gene>
    <name evidence="3" type="ORF">EDC57_0653</name>
</gene>
<name>A0A3N1Y7E8_9GAMM</name>
<evidence type="ECO:0000313" key="4">
    <source>
        <dbReference type="Proteomes" id="UP000276634"/>
    </source>
</evidence>
<dbReference type="PANTHER" id="PTHR30160">
    <property type="entry name" value="TETRAACYLDISACCHARIDE 4'-KINASE-RELATED"/>
    <property type="match status" value="1"/>
</dbReference>
<protein>
    <submittedName>
        <fullName evidence="3">Heptosyltransferase I</fullName>
    </submittedName>
</protein>
<evidence type="ECO:0000256" key="1">
    <source>
        <dbReference type="ARBA" id="ARBA00022676"/>
    </source>
</evidence>
<dbReference type="InterPro" id="IPR051199">
    <property type="entry name" value="LPS_LOS_Heptosyltrfase"/>
</dbReference>
<dbReference type="GO" id="GO:0005829">
    <property type="term" value="C:cytosol"/>
    <property type="evidence" value="ECO:0007669"/>
    <property type="project" value="TreeGrafter"/>
</dbReference>
<keyword evidence="1" id="KW-0328">Glycosyltransferase</keyword>
<dbReference type="OrthoDB" id="9781892at2"/>
<dbReference type="InterPro" id="IPR002201">
    <property type="entry name" value="Glyco_trans_9"/>
</dbReference>
<evidence type="ECO:0000313" key="3">
    <source>
        <dbReference type="EMBL" id="ROR34749.1"/>
    </source>
</evidence>
<accession>A0A3N1Y7E8</accession>